<comment type="caution">
    <text evidence="1">The sequence shown here is derived from an EMBL/GenBank/DDBJ whole genome shotgun (WGS) entry which is preliminary data.</text>
</comment>
<accession>A0A919EQF9</accession>
<organism evidence="1 2">
    <name type="scientific">Streptomyces filamentosus</name>
    <name type="common">Streptomyces roseosporus</name>
    <dbReference type="NCBI Taxonomy" id="67294"/>
    <lineage>
        <taxon>Bacteria</taxon>
        <taxon>Bacillati</taxon>
        <taxon>Actinomycetota</taxon>
        <taxon>Actinomycetes</taxon>
        <taxon>Kitasatosporales</taxon>
        <taxon>Streptomycetaceae</taxon>
        <taxon>Streptomyces</taxon>
    </lineage>
</organism>
<reference evidence="1" key="2">
    <citation type="submission" date="2020-09" db="EMBL/GenBank/DDBJ databases">
        <authorList>
            <person name="Sun Q."/>
            <person name="Ohkuma M."/>
        </authorList>
    </citation>
    <scope>NUCLEOTIDE SEQUENCE</scope>
    <source>
        <strain evidence="1">JCM 4122</strain>
    </source>
</reference>
<dbReference type="Proteomes" id="UP000632849">
    <property type="component" value="Unassembled WGS sequence"/>
</dbReference>
<gene>
    <name evidence="1" type="ORF">GCM10017667_56560</name>
</gene>
<proteinExistence type="predicted"/>
<sequence length="118" mass="13365">MRTKDPEYPAAVEAAVDILRQRARRRRTITYGDLSAELAAQGYDSIPPHRGVMTHLLKDVCLHDNDDGRAPMLSALVVNKATQEPSAQFSTLARTDPFTRPADWTWQDEQQRVFAHHP</sequence>
<evidence type="ECO:0000313" key="2">
    <source>
        <dbReference type="Proteomes" id="UP000632849"/>
    </source>
</evidence>
<protein>
    <submittedName>
        <fullName evidence="1">Uncharacterized protein</fullName>
    </submittedName>
</protein>
<reference evidence="1" key="1">
    <citation type="journal article" date="2014" name="Int. J. Syst. Evol. Microbiol.">
        <title>Complete genome sequence of Corynebacterium casei LMG S-19264T (=DSM 44701T), isolated from a smear-ripened cheese.</title>
        <authorList>
            <consortium name="US DOE Joint Genome Institute (JGI-PGF)"/>
            <person name="Walter F."/>
            <person name="Albersmeier A."/>
            <person name="Kalinowski J."/>
            <person name="Ruckert C."/>
        </authorList>
    </citation>
    <scope>NUCLEOTIDE SEQUENCE</scope>
    <source>
        <strain evidence="1">JCM 4122</strain>
    </source>
</reference>
<dbReference type="EMBL" id="BNBE01000003">
    <property type="protein sequence ID" value="GHG15649.1"/>
    <property type="molecule type" value="Genomic_DNA"/>
</dbReference>
<name>A0A919EQF9_STRFL</name>
<evidence type="ECO:0000313" key="1">
    <source>
        <dbReference type="EMBL" id="GHG15649.1"/>
    </source>
</evidence>
<dbReference type="AlphaFoldDB" id="A0A919EQF9"/>
<keyword evidence="2" id="KW-1185">Reference proteome</keyword>
<dbReference type="RefSeq" id="WP_190043632.1">
    <property type="nucleotide sequence ID" value="NZ_BNBE01000003.1"/>
</dbReference>